<comment type="catalytic activity">
    <reaction evidence="17">
        <text>4 Fe(II)-[cytochrome c] + O2 + 8 H(+)(in) = 4 Fe(III)-[cytochrome c] + 2 H2O + 4 H(+)(out)</text>
        <dbReference type="Rhea" id="RHEA:11436"/>
        <dbReference type="Rhea" id="RHEA-COMP:10350"/>
        <dbReference type="Rhea" id="RHEA-COMP:14399"/>
        <dbReference type="ChEBI" id="CHEBI:15377"/>
        <dbReference type="ChEBI" id="CHEBI:15378"/>
        <dbReference type="ChEBI" id="CHEBI:15379"/>
        <dbReference type="ChEBI" id="CHEBI:29033"/>
        <dbReference type="ChEBI" id="CHEBI:29034"/>
        <dbReference type="EC" id="7.1.1.9"/>
    </reaction>
    <physiologicalReaction direction="left-to-right" evidence="17">
        <dbReference type="Rhea" id="RHEA:11437"/>
    </physiologicalReaction>
</comment>
<accession>A0A6H0EX76</accession>
<sequence>MSTWSSLNFQNASSPLMEQLIFFHNHSMIILILIISVVSFNMYSSLINKNVSQEMLESHELELFWTLLPTLILTFIGFPSIRLLYLLDEVYKPSMTIKTMAHQWYWSYEYSDFNKCEFDSFMIQSQDMKNFNSRLIETDNRVIIPQKMQIRNLISSADVLHSWTIPSMGMKLDAVPGRLNQTNFYPNNIGMVYGQCSEICGANHSFMPISMEITTTKNFLTWLNKMIS</sequence>
<keyword evidence="9 18" id="KW-0999">Mitochondrion inner membrane</keyword>
<evidence type="ECO:0000256" key="5">
    <source>
        <dbReference type="ARBA" id="ARBA00022448"/>
    </source>
</evidence>
<evidence type="ECO:0000256" key="9">
    <source>
        <dbReference type="ARBA" id="ARBA00022792"/>
    </source>
</evidence>
<dbReference type="PROSITE" id="PS50857">
    <property type="entry name" value="COX2_CUA"/>
    <property type="match status" value="1"/>
</dbReference>
<evidence type="ECO:0000259" key="20">
    <source>
        <dbReference type="PROSITE" id="PS50857"/>
    </source>
</evidence>
<dbReference type="Pfam" id="PF00116">
    <property type="entry name" value="COX2"/>
    <property type="match status" value="1"/>
</dbReference>
<comment type="subunit">
    <text evidence="3">Component of the cytochrome c oxidase (complex IV, CIV), a multisubunit enzyme composed of a catalytic core of 3 subunits and several supernumerary subunits. The complex exists as a monomer or a dimer and forms supercomplexes (SCs) in the inner mitochondrial membrane with ubiquinol-cytochrome c oxidoreductase (cytochrome b-c1 complex, complex III, CIII).</text>
</comment>
<dbReference type="GO" id="GO:0005743">
    <property type="term" value="C:mitochondrial inner membrane"/>
    <property type="evidence" value="ECO:0007669"/>
    <property type="project" value="UniProtKB-SubCell"/>
</dbReference>
<comment type="cofactor">
    <cofactor evidence="18">
        <name>Cu cation</name>
        <dbReference type="ChEBI" id="CHEBI:23378"/>
    </cofactor>
    <text evidence="18">Binds a copper A center.</text>
</comment>
<dbReference type="CDD" id="cd13912">
    <property type="entry name" value="CcO_II_C"/>
    <property type="match status" value="1"/>
</dbReference>
<comment type="function">
    <text evidence="18">Component of the cytochrome c oxidase, the last enzyme in the mitochondrial electron transport chain which drives oxidative phosphorylation. The respiratory chain contains 3 multisubunit complexes succinate dehydrogenase (complex II, CII), ubiquinol-cytochrome c oxidoreductase (cytochrome b-c1 complex, complex III, CIII) and cytochrome c oxidase (complex IV, CIV), that cooperate to transfer electrons derived from NADH and succinate to molecular oxygen, creating an electrochemical gradient over the inner membrane that drives transmembrane transport and the ATP synthase. Cytochrome c oxidase is the component of the respiratory chain that catalyzes the reduction of oxygen to water. Electrons originating from reduced cytochrome c in the intermembrane space (IMS) are transferred via the dinuclear copper A center (CU(A)) of subunit 2 and heme A of subunit 1 to the active site in subunit 1, a binuclear center (BNC) formed by heme A3 and copper B (CU(B)). The BNC reduces molecular oxygen to 2 water molecules using 4 electrons from cytochrome c in the IMS and 4 protons from the mitochondrial matrix.</text>
</comment>
<evidence type="ECO:0000256" key="8">
    <source>
        <dbReference type="ARBA" id="ARBA00022723"/>
    </source>
</evidence>
<dbReference type="GO" id="GO:0004129">
    <property type="term" value="F:cytochrome-c oxidase activity"/>
    <property type="evidence" value="ECO:0007669"/>
    <property type="project" value="UniProtKB-EC"/>
</dbReference>
<comment type="similarity">
    <text evidence="2 18">Belongs to the cytochrome c oxidase subunit 2 family.</text>
</comment>
<dbReference type="SUPFAM" id="SSF49503">
    <property type="entry name" value="Cupredoxins"/>
    <property type="match status" value="1"/>
</dbReference>
<keyword evidence="12 18" id="KW-0249">Electron transport</keyword>
<dbReference type="PRINTS" id="PR01166">
    <property type="entry name" value="CYCOXIDASEII"/>
</dbReference>
<dbReference type="InterPro" id="IPR036257">
    <property type="entry name" value="Cyt_c_oxidase_su2_TM_sf"/>
</dbReference>
<keyword evidence="7 18" id="KW-0812">Transmembrane</keyword>
<dbReference type="InterPro" id="IPR001505">
    <property type="entry name" value="Copper_CuA"/>
</dbReference>
<reference evidence="22" key="1">
    <citation type="submission" date="2019-01" db="EMBL/GenBank/DDBJ databases">
        <title>Mitochondrial phylogenomics of Collembola.</title>
        <authorList>
            <person name="Xin X."/>
            <person name="Xie Z.-J."/>
            <person name="Dong J."/>
            <person name="Yu D.-Y."/>
        </authorList>
    </citation>
    <scope>NUCLEOTIDE SEQUENCE</scope>
</reference>
<dbReference type="GO" id="GO:0005507">
    <property type="term" value="F:copper ion binding"/>
    <property type="evidence" value="ECO:0007669"/>
    <property type="project" value="InterPro"/>
</dbReference>
<dbReference type="Pfam" id="PF02790">
    <property type="entry name" value="COX2_TM"/>
    <property type="match status" value="1"/>
</dbReference>
<proteinExistence type="inferred from homology"/>
<dbReference type="Gene3D" id="1.10.287.90">
    <property type="match status" value="1"/>
</dbReference>
<feature type="transmembrane region" description="Helical" evidence="19">
    <location>
        <begin position="21"/>
        <end position="43"/>
    </location>
</feature>
<dbReference type="PROSITE" id="PS50999">
    <property type="entry name" value="COX2_TM"/>
    <property type="match status" value="1"/>
</dbReference>
<evidence type="ECO:0000256" key="13">
    <source>
        <dbReference type="ARBA" id="ARBA00022989"/>
    </source>
</evidence>
<evidence type="ECO:0000256" key="16">
    <source>
        <dbReference type="ARBA" id="ARBA00023136"/>
    </source>
</evidence>
<evidence type="ECO:0000256" key="10">
    <source>
        <dbReference type="ARBA" id="ARBA00022842"/>
    </source>
</evidence>
<name>A0A6H0EX76_9HEXA</name>
<dbReference type="InterPro" id="IPR008972">
    <property type="entry name" value="Cupredoxin"/>
</dbReference>
<keyword evidence="5 18" id="KW-0813">Transport</keyword>
<dbReference type="EMBL" id="MK423969">
    <property type="protein sequence ID" value="QIT06593.1"/>
    <property type="molecule type" value="Genomic_DNA"/>
</dbReference>
<dbReference type="GO" id="GO:0042773">
    <property type="term" value="P:ATP synthesis coupled electron transport"/>
    <property type="evidence" value="ECO:0007669"/>
    <property type="project" value="TreeGrafter"/>
</dbReference>
<gene>
    <name evidence="22" type="primary">COX2</name>
</gene>
<protein>
    <recommendedName>
        <fullName evidence="4 18">Cytochrome c oxidase subunit 2</fullName>
    </recommendedName>
</protein>
<dbReference type="SUPFAM" id="SSF81464">
    <property type="entry name" value="Cytochrome c oxidase subunit II-like, transmembrane region"/>
    <property type="match status" value="1"/>
</dbReference>
<keyword evidence="16 18" id="KW-0472">Membrane</keyword>
<evidence type="ECO:0000256" key="7">
    <source>
        <dbReference type="ARBA" id="ARBA00022692"/>
    </source>
</evidence>
<dbReference type="InterPro" id="IPR011759">
    <property type="entry name" value="Cyt_c_oxidase_su2_TM_dom"/>
</dbReference>
<evidence type="ECO:0000256" key="1">
    <source>
        <dbReference type="ARBA" id="ARBA00004448"/>
    </source>
</evidence>
<keyword evidence="15 18" id="KW-0496">Mitochondrion</keyword>
<keyword evidence="8 18" id="KW-0479">Metal-binding</keyword>
<dbReference type="PANTHER" id="PTHR22888:SF9">
    <property type="entry name" value="CYTOCHROME C OXIDASE SUBUNIT 2"/>
    <property type="match status" value="1"/>
</dbReference>
<organism evidence="22">
    <name type="scientific">Sminthurinus signatus</name>
    <dbReference type="NCBI Taxonomy" id="2584529"/>
    <lineage>
        <taxon>Eukaryota</taxon>
        <taxon>Metazoa</taxon>
        <taxon>Ecdysozoa</taxon>
        <taxon>Arthropoda</taxon>
        <taxon>Hexapoda</taxon>
        <taxon>Collembola</taxon>
        <taxon>Symphypleona</taxon>
        <taxon>Katiannidae</taxon>
        <taxon>Sminthurinus</taxon>
    </lineage>
</organism>
<evidence type="ECO:0000259" key="21">
    <source>
        <dbReference type="PROSITE" id="PS50999"/>
    </source>
</evidence>
<evidence type="ECO:0000256" key="17">
    <source>
        <dbReference type="ARBA" id="ARBA00049512"/>
    </source>
</evidence>
<dbReference type="PROSITE" id="PS00078">
    <property type="entry name" value="COX2"/>
    <property type="match status" value="1"/>
</dbReference>
<evidence type="ECO:0000256" key="19">
    <source>
        <dbReference type="SAM" id="Phobius"/>
    </source>
</evidence>
<evidence type="ECO:0000256" key="14">
    <source>
        <dbReference type="ARBA" id="ARBA00023008"/>
    </source>
</evidence>
<evidence type="ECO:0000313" key="22">
    <source>
        <dbReference type="EMBL" id="QIT06593.1"/>
    </source>
</evidence>
<dbReference type="FunFam" id="2.60.40.420:FF:000001">
    <property type="entry name" value="Cytochrome c oxidase subunit 2"/>
    <property type="match status" value="1"/>
</dbReference>
<evidence type="ECO:0000256" key="2">
    <source>
        <dbReference type="ARBA" id="ARBA00007866"/>
    </source>
</evidence>
<dbReference type="InterPro" id="IPR045187">
    <property type="entry name" value="CcO_II"/>
</dbReference>
<geneLocation type="mitochondrion" evidence="22"/>
<dbReference type="InterPro" id="IPR002429">
    <property type="entry name" value="CcO_II-like_C"/>
</dbReference>
<evidence type="ECO:0000256" key="12">
    <source>
        <dbReference type="ARBA" id="ARBA00022982"/>
    </source>
</evidence>
<feature type="transmembrane region" description="Helical" evidence="19">
    <location>
        <begin position="63"/>
        <end position="85"/>
    </location>
</feature>
<evidence type="ECO:0000256" key="4">
    <source>
        <dbReference type="ARBA" id="ARBA00015946"/>
    </source>
</evidence>
<keyword evidence="14 18" id="KW-0186">Copper</keyword>
<keyword evidence="13 19" id="KW-1133">Transmembrane helix</keyword>
<keyword evidence="11" id="KW-1278">Translocase</keyword>
<evidence type="ECO:0000256" key="11">
    <source>
        <dbReference type="ARBA" id="ARBA00022967"/>
    </source>
</evidence>
<keyword evidence="10" id="KW-0460">Magnesium</keyword>
<evidence type="ECO:0000256" key="6">
    <source>
        <dbReference type="ARBA" id="ARBA00022660"/>
    </source>
</evidence>
<evidence type="ECO:0000256" key="18">
    <source>
        <dbReference type="RuleBase" id="RU000457"/>
    </source>
</evidence>
<feature type="domain" description="Cytochrome oxidase subunit II copper A binding" evidence="20">
    <location>
        <begin position="92"/>
        <end position="225"/>
    </location>
</feature>
<dbReference type="InterPro" id="IPR034210">
    <property type="entry name" value="CcO_II_C"/>
</dbReference>
<keyword evidence="6 18" id="KW-0679">Respiratory chain</keyword>
<dbReference type="Gene3D" id="2.60.40.420">
    <property type="entry name" value="Cupredoxins - blue copper proteins"/>
    <property type="match status" value="1"/>
</dbReference>
<feature type="domain" description="Cytochrome oxidase subunit II transmembrane region profile" evidence="21">
    <location>
        <begin position="1"/>
        <end position="91"/>
    </location>
</feature>
<dbReference type="PANTHER" id="PTHR22888">
    <property type="entry name" value="CYTOCHROME C OXIDASE, SUBUNIT II"/>
    <property type="match status" value="1"/>
</dbReference>
<evidence type="ECO:0000256" key="3">
    <source>
        <dbReference type="ARBA" id="ARBA00011164"/>
    </source>
</evidence>
<evidence type="ECO:0000256" key="15">
    <source>
        <dbReference type="ARBA" id="ARBA00023128"/>
    </source>
</evidence>
<dbReference type="AlphaFoldDB" id="A0A6H0EX76"/>
<comment type="subcellular location">
    <subcellularLocation>
        <location evidence="1 18">Mitochondrion inner membrane</location>
        <topology evidence="1 18">Multi-pass membrane protein</topology>
    </subcellularLocation>
</comment>